<evidence type="ECO:0000256" key="3">
    <source>
        <dbReference type="SAM" id="Phobius"/>
    </source>
</evidence>
<sequence length="121" mass="13574">MSGSLINVLLAAAVPGAFSIWVAWLNLRSKQKSDAQSAQGDYYRGLETRIDALQCRMDELQAKLDEEIEKRRVAQDRNFMLKRALQQYVAFAQAIRQWIDNGSIPPPPEAPTANISKLLEG</sequence>
<dbReference type="EMBL" id="CP033898">
    <property type="protein sequence ID" value="AZA08686.1"/>
    <property type="molecule type" value="Genomic_DNA"/>
</dbReference>
<dbReference type="OrthoDB" id="9955935at2"/>
<evidence type="ECO:0000256" key="2">
    <source>
        <dbReference type="SAM" id="MobiDB-lite"/>
    </source>
</evidence>
<name>A0A3G6IT00_9CORY</name>
<dbReference type="KEGG" id="cpso:CPPEL_02775"/>
<feature type="transmembrane region" description="Helical" evidence="3">
    <location>
        <begin position="6"/>
        <end position="27"/>
    </location>
</feature>
<accession>A0A3G6IT00</accession>
<keyword evidence="5" id="KW-1185">Reference proteome</keyword>
<feature type="region of interest" description="Disordered" evidence="2">
    <location>
        <begin position="102"/>
        <end position="121"/>
    </location>
</feature>
<organism evidence="4 5">
    <name type="scientific">Corynebacterium pseudopelargi</name>
    <dbReference type="NCBI Taxonomy" id="2080757"/>
    <lineage>
        <taxon>Bacteria</taxon>
        <taxon>Bacillati</taxon>
        <taxon>Actinomycetota</taxon>
        <taxon>Actinomycetes</taxon>
        <taxon>Mycobacteriales</taxon>
        <taxon>Corynebacteriaceae</taxon>
        <taxon>Corynebacterium</taxon>
    </lineage>
</organism>
<proteinExistence type="predicted"/>
<evidence type="ECO:0000313" key="4">
    <source>
        <dbReference type="EMBL" id="AZA08686.1"/>
    </source>
</evidence>
<gene>
    <name evidence="4" type="ORF">CPPEL_02775</name>
</gene>
<keyword evidence="1" id="KW-0175">Coiled coil</keyword>
<keyword evidence="3" id="KW-0472">Membrane</keyword>
<reference evidence="4 5" key="1">
    <citation type="submission" date="2018-11" db="EMBL/GenBank/DDBJ databases">
        <authorList>
            <person name="Kleinhagauer T."/>
            <person name="Glaeser S.P."/>
            <person name="Spergser J."/>
            <person name="Ruckert C."/>
            <person name="Kaempfer P."/>
            <person name="Busse H.-J."/>
        </authorList>
    </citation>
    <scope>NUCLEOTIDE SEQUENCE [LARGE SCALE GENOMIC DNA]</scope>
    <source>
        <strain evidence="4 5">812CH</strain>
    </source>
</reference>
<evidence type="ECO:0000313" key="5">
    <source>
        <dbReference type="Proteomes" id="UP000271426"/>
    </source>
</evidence>
<dbReference type="RefSeq" id="WP_123959702.1">
    <property type="nucleotide sequence ID" value="NZ_CP033898.1"/>
</dbReference>
<keyword evidence="3" id="KW-1133">Transmembrane helix</keyword>
<feature type="coiled-coil region" evidence="1">
    <location>
        <begin position="43"/>
        <end position="77"/>
    </location>
</feature>
<keyword evidence="3" id="KW-0812">Transmembrane</keyword>
<dbReference type="Proteomes" id="UP000271426">
    <property type="component" value="Chromosome"/>
</dbReference>
<protein>
    <submittedName>
        <fullName evidence="4">Uncharacterized protein</fullName>
    </submittedName>
</protein>
<evidence type="ECO:0000256" key="1">
    <source>
        <dbReference type="SAM" id="Coils"/>
    </source>
</evidence>
<dbReference type="AlphaFoldDB" id="A0A3G6IT00"/>